<dbReference type="EMBL" id="BMNA01000002">
    <property type="protein sequence ID" value="GGL94471.1"/>
    <property type="molecule type" value="Genomic_DNA"/>
</dbReference>
<dbReference type="PANTHER" id="PTHR30146">
    <property type="entry name" value="LACI-RELATED TRANSCRIPTIONAL REPRESSOR"/>
    <property type="match status" value="1"/>
</dbReference>
<dbReference type="Gene3D" id="1.10.260.40">
    <property type="entry name" value="lambda repressor-like DNA-binding domains"/>
    <property type="match status" value="1"/>
</dbReference>
<dbReference type="AlphaFoldDB" id="A0A917SSU8"/>
<evidence type="ECO:0000256" key="1">
    <source>
        <dbReference type="ARBA" id="ARBA00023015"/>
    </source>
</evidence>
<dbReference type="InterPro" id="IPR000843">
    <property type="entry name" value="HTH_LacI"/>
</dbReference>
<keyword evidence="2" id="KW-0238">DNA-binding</keyword>
<evidence type="ECO:0000313" key="6">
    <source>
        <dbReference type="EMBL" id="GGL94471.1"/>
    </source>
</evidence>
<feature type="region of interest" description="Disordered" evidence="4">
    <location>
        <begin position="328"/>
        <end position="353"/>
    </location>
</feature>
<dbReference type="PANTHER" id="PTHR30146:SF155">
    <property type="entry name" value="ALANINE RACEMASE"/>
    <property type="match status" value="1"/>
</dbReference>
<dbReference type="Gene3D" id="3.40.50.2300">
    <property type="match status" value="2"/>
</dbReference>
<dbReference type="GO" id="GO:0003700">
    <property type="term" value="F:DNA-binding transcription factor activity"/>
    <property type="evidence" value="ECO:0007669"/>
    <property type="project" value="TreeGrafter"/>
</dbReference>
<keyword evidence="1" id="KW-0805">Transcription regulation</keyword>
<sequence>MTDTAPSRRKRVTITDIASAAGVSKGAASYALNGRPGVSAATRERVLAVARQLEWIPNPAARVLSGRRAGAVGLVVTRPPELLGSEPFFMELLAGLESVLSVRSVALLLQVAPSADHELAILKAWSASGQVDGVVLIDLREADPRVALLTQLSLPAVAVGAPEVAGALPCVWTDDRAAMRQAVRYLARLGHRRIARVAGPPELAHITARGITFAETLVQLRTSGTAMEQAQTVDTDLTGERGAAATRRLLTLDPPPTAIVYDNDLCAVAGLMVTEELGLRVPQDVSLLAWDDSQLCLITRPTLSAMSRDVHQVGRRAAALLLDVLDDAPPRQVPGPPVDLLVRGSTGPPPPGR</sequence>
<reference evidence="6" key="2">
    <citation type="submission" date="2020-09" db="EMBL/GenBank/DDBJ databases">
        <authorList>
            <person name="Sun Q."/>
            <person name="Zhou Y."/>
        </authorList>
    </citation>
    <scope>NUCLEOTIDE SEQUENCE</scope>
    <source>
        <strain evidence="6">CGMCC 4.7308</strain>
    </source>
</reference>
<dbReference type="SUPFAM" id="SSF53822">
    <property type="entry name" value="Periplasmic binding protein-like I"/>
    <property type="match status" value="1"/>
</dbReference>
<protein>
    <submittedName>
        <fullName evidence="6">LacI family transcriptional regulator</fullName>
    </submittedName>
</protein>
<keyword evidence="7" id="KW-1185">Reference proteome</keyword>
<dbReference type="CDD" id="cd01392">
    <property type="entry name" value="HTH_LacI"/>
    <property type="match status" value="1"/>
</dbReference>
<dbReference type="PROSITE" id="PS50932">
    <property type="entry name" value="HTH_LACI_2"/>
    <property type="match status" value="1"/>
</dbReference>
<dbReference type="Pfam" id="PF13377">
    <property type="entry name" value="Peripla_BP_3"/>
    <property type="match status" value="1"/>
</dbReference>
<gene>
    <name evidence="6" type="ORF">GCM10011594_12870</name>
</gene>
<dbReference type="InterPro" id="IPR028082">
    <property type="entry name" value="Peripla_BP_I"/>
</dbReference>
<dbReference type="Proteomes" id="UP000655208">
    <property type="component" value="Unassembled WGS sequence"/>
</dbReference>
<keyword evidence="3" id="KW-0804">Transcription</keyword>
<proteinExistence type="predicted"/>
<reference evidence="6" key="1">
    <citation type="journal article" date="2014" name="Int. J. Syst. Evol. Microbiol.">
        <title>Complete genome sequence of Corynebacterium casei LMG S-19264T (=DSM 44701T), isolated from a smear-ripened cheese.</title>
        <authorList>
            <consortium name="US DOE Joint Genome Institute (JGI-PGF)"/>
            <person name="Walter F."/>
            <person name="Albersmeier A."/>
            <person name="Kalinowski J."/>
            <person name="Ruckert C."/>
        </authorList>
    </citation>
    <scope>NUCLEOTIDE SEQUENCE</scope>
    <source>
        <strain evidence="6">CGMCC 4.7308</strain>
    </source>
</reference>
<evidence type="ECO:0000256" key="3">
    <source>
        <dbReference type="ARBA" id="ARBA00023163"/>
    </source>
</evidence>
<dbReference type="RefSeq" id="WP_188940642.1">
    <property type="nucleotide sequence ID" value="NZ_BMNA01000002.1"/>
</dbReference>
<dbReference type="InterPro" id="IPR046335">
    <property type="entry name" value="LacI/GalR-like_sensor"/>
</dbReference>
<feature type="domain" description="HTH lacI-type" evidence="5">
    <location>
        <begin position="12"/>
        <end position="66"/>
    </location>
</feature>
<organism evidence="6 7">
    <name type="scientific">Nakamurella endophytica</name>
    <dbReference type="NCBI Taxonomy" id="1748367"/>
    <lineage>
        <taxon>Bacteria</taxon>
        <taxon>Bacillati</taxon>
        <taxon>Actinomycetota</taxon>
        <taxon>Actinomycetes</taxon>
        <taxon>Nakamurellales</taxon>
        <taxon>Nakamurellaceae</taxon>
        <taxon>Nakamurella</taxon>
    </lineage>
</organism>
<evidence type="ECO:0000259" key="5">
    <source>
        <dbReference type="PROSITE" id="PS50932"/>
    </source>
</evidence>
<evidence type="ECO:0000256" key="2">
    <source>
        <dbReference type="ARBA" id="ARBA00023125"/>
    </source>
</evidence>
<name>A0A917SSU8_9ACTN</name>
<evidence type="ECO:0000256" key="4">
    <source>
        <dbReference type="SAM" id="MobiDB-lite"/>
    </source>
</evidence>
<dbReference type="InterPro" id="IPR010982">
    <property type="entry name" value="Lambda_DNA-bd_dom_sf"/>
</dbReference>
<dbReference type="SUPFAM" id="SSF47413">
    <property type="entry name" value="lambda repressor-like DNA-binding domains"/>
    <property type="match status" value="1"/>
</dbReference>
<dbReference type="GO" id="GO:0000976">
    <property type="term" value="F:transcription cis-regulatory region binding"/>
    <property type="evidence" value="ECO:0007669"/>
    <property type="project" value="TreeGrafter"/>
</dbReference>
<evidence type="ECO:0000313" key="7">
    <source>
        <dbReference type="Proteomes" id="UP000655208"/>
    </source>
</evidence>
<comment type="caution">
    <text evidence="6">The sequence shown here is derived from an EMBL/GenBank/DDBJ whole genome shotgun (WGS) entry which is preliminary data.</text>
</comment>
<accession>A0A917SSU8</accession>
<dbReference type="Pfam" id="PF00356">
    <property type="entry name" value="LacI"/>
    <property type="match status" value="1"/>
</dbReference>
<dbReference type="PROSITE" id="PS00356">
    <property type="entry name" value="HTH_LACI_1"/>
    <property type="match status" value="1"/>
</dbReference>
<dbReference type="SMART" id="SM00354">
    <property type="entry name" value="HTH_LACI"/>
    <property type="match status" value="1"/>
</dbReference>